<dbReference type="AlphaFoldDB" id="A0A9P6ZZ62"/>
<sequence length="576" mass="65599">MTMLRWQSLALQVIWAASILAFTDTSTESKEPSIAPYQCWASAWVRAPDMVPGDIIAGDIRIKLSGPCTDAESYVLGLRYKEKIFWKLRRQDAPIPKRPEIKYNSTDSNHDLFQVRIPVQTPYYNETEWITYQNSVQSKDLWSVHEEERIAFEIKTPLVGVEGAERLKTSFTTRFGILVPNTNYPPGLDYRRGIRRLHSQGDTDVIHSESIYEYFVEIRFGNGTISEIPAGITAFTPLYLSTQSDMPSGNVSLVPTDFSRNSKPVVDVLRSNYTVELSFPNRVYQNSSVNITATVHRMGYTNRTDTPMQLCAFLNGRNINQWQPQEFKNRSHIFTQVIRALVPSVQYSSTMSFPFNLHPCGEISFAAAPADLTREGHISSSSSEPLSLSVHVSHDAVPDFSAYYQKLGHGLDLTLHVKPDLSEPWERDFEKTQWEKQTAEMDETDFDWVPWLPLIQTRRQYLAGNVGLSFISMQNQRHVQTTPVHYLSNEARQPAFVDVSDIADLRSMTTEERDLLAPIAQPSIKVFEGGRGLPNFYFGRMEQPIYVGDTWLNKVLSATSRGQRERDALNHLLLVQ</sequence>
<feature type="signal peptide" evidence="1">
    <location>
        <begin position="1"/>
        <end position="25"/>
    </location>
</feature>
<feature type="chain" id="PRO_5040392995" description="Arrestin-like N-terminal domain-containing protein" evidence="1">
    <location>
        <begin position="26"/>
        <end position="576"/>
    </location>
</feature>
<proteinExistence type="predicted"/>
<evidence type="ECO:0000256" key="1">
    <source>
        <dbReference type="SAM" id="SignalP"/>
    </source>
</evidence>
<reference evidence="2" key="1">
    <citation type="journal article" date="2020" name="New Phytol.">
        <title>Comparative genomics reveals dynamic genome evolution in host specialist ectomycorrhizal fungi.</title>
        <authorList>
            <person name="Lofgren L.A."/>
            <person name="Nguyen N.H."/>
            <person name="Vilgalys R."/>
            <person name="Ruytinx J."/>
            <person name="Liao H.L."/>
            <person name="Branco S."/>
            <person name="Kuo A."/>
            <person name="LaButti K."/>
            <person name="Lipzen A."/>
            <person name="Andreopoulos W."/>
            <person name="Pangilinan J."/>
            <person name="Riley R."/>
            <person name="Hundley H."/>
            <person name="Na H."/>
            <person name="Barry K."/>
            <person name="Grigoriev I.V."/>
            <person name="Stajich J.E."/>
            <person name="Kennedy P.G."/>
        </authorList>
    </citation>
    <scope>NUCLEOTIDE SEQUENCE</scope>
    <source>
        <strain evidence="2">DOB743</strain>
    </source>
</reference>
<protein>
    <recommendedName>
        <fullName evidence="4">Arrestin-like N-terminal domain-containing protein</fullName>
    </recommendedName>
</protein>
<evidence type="ECO:0008006" key="4">
    <source>
        <dbReference type="Google" id="ProtNLM"/>
    </source>
</evidence>
<dbReference type="OrthoDB" id="2590241at2759"/>
<accession>A0A9P6ZZ62</accession>
<evidence type="ECO:0000313" key="2">
    <source>
        <dbReference type="EMBL" id="KAG1779470.1"/>
    </source>
</evidence>
<name>A0A9P6ZZ62_9AGAM</name>
<evidence type="ECO:0000313" key="3">
    <source>
        <dbReference type="Proteomes" id="UP000714275"/>
    </source>
</evidence>
<keyword evidence="1" id="KW-0732">Signal</keyword>
<comment type="caution">
    <text evidence="2">The sequence shown here is derived from an EMBL/GenBank/DDBJ whole genome shotgun (WGS) entry which is preliminary data.</text>
</comment>
<gene>
    <name evidence="2" type="ORF">EV702DRAFT_103564</name>
</gene>
<organism evidence="2 3">
    <name type="scientific">Suillus placidus</name>
    <dbReference type="NCBI Taxonomy" id="48579"/>
    <lineage>
        <taxon>Eukaryota</taxon>
        <taxon>Fungi</taxon>
        <taxon>Dikarya</taxon>
        <taxon>Basidiomycota</taxon>
        <taxon>Agaricomycotina</taxon>
        <taxon>Agaricomycetes</taxon>
        <taxon>Agaricomycetidae</taxon>
        <taxon>Boletales</taxon>
        <taxon>Suillineae</taxon>
        <taxon>Suillaceae</taxon>
        <taxon>Suillus</taxon>
    </lineage>
</organism>
<dbReference type="Proteomes" id="UP000714275">
    <property type="component" value="Unassembled WGS sequence"/>
</dbReference>
<dbReference type="EMBL" id="JABBWD010000012">
    <property type="protein sequence ID" value="KAG1779470.1"/>
    <property type="molecule type" value="Genomic_DNA"/>
</dbReference>
<keyword evidence="3" id="KW-1185">Reference proteome</keyword>